<dbReference type="EMBL" id="VCKZ01000007">
    <property type="protein sequence ID" value="TMR42079.1"/>
    <property type="molecule type" value="Genomic_DNA"/>
</dbReference>
<dbReference type="Pfam" id="PF12399">
    <property type="entry name" value="BCA_ABC_TP_C"/>
    <property type="match status" value="1"/>
</dbReference>
<dbReference type="AlphaFoldDB" id="A0A5S4HAS6"/>
<dbReference type="GO" id="GO:0016887">
    <property type="term" value="F:ATP hydrolysis activity"/>
    <property type="evidence" value="ECO:0007669"/>
    <property type="project" value="InterPro"/>
</dbReference>
<protein>
    <submittedName>
        <fullName evidence="5">ABC transporter ATP-binding protein</fullName>
    </submittedName>
</protein>
<dbReference type="InterPro" id="IPR003593">
    <property type="entry name" value="AAA+_ATPase"/>
</dbReference>
<dbReference type="InterPro" id="IPR003439">
    <property type="entry name" value="ABC_transporter-like_ATP-bd"/>
</dbReference>
<keyword evidence="2" id="KW-0547">Nucleotide-binding</keyword>
<sequence length="264" mass="28709">MTTTEHPVVLELQDVTLNFSGVRSLDGVSLEIREGETFGIIGPNGAGKSSLFNCVSGVYRPQEGRIRHRGRDILGSRPDRVNALGIGRTFQNVESFPTMTVLDSVLLGCIARQRAGILRGMLWYGWAAREERESRAKAEETLEMFGLGELRDTRMGELPGGTQRQVELCRALAAEPDVLLLDEPVAGMTHDEVESMVDAILDAHERLGLTVVLIEHNMGVVMDICDRIAVLDFGRLVAVGTPEEIGRDPAVLAAYLGSAEADPA</sequence>
<dbReference type="SMART" id="SM00382">
    <property type="entry name" value="AAA"/>
    <property type="match status" value="1"/>
</dbReference>
<evidence type="ECO:0000256" key="1">
    <source>
        <dbReference type="ARBA" id="ARBA00022448"/>
    </source>
</evidence>
<organism evidence="5 6">
    <name type="scientific">Actinomadura geliboluensis</name>
    <dbReference type="NCBI Taxonomy" id="882440"/>
    <lineage>
        <taxon>Bacteria</taxon>
        <taxon>Bacillati</taxon>
        <taxon>Actinomycetota</taxon>
        <taxon>Actinomycetes</taxon>
        <taxon>Streptosporangiales</taxon>
        <taxon>Thermomonosporaceae</taxon>
        <taxon>Actinomadura</taxon>
    </lineage>
</organism>
<accession>A0A5S4HAS6</accession>
<dbReference type="PANTHER" id="PTHR45772:SF1">
    <property type="entry name" value="ABC TRANSPORTER ATP-BINDING PROTEIN"/>
    <property type="match status" value="1"/>
</dbReference>
<dbReference type="Proteomes" id="UP000305238">
    <property type="component" value="Unassembled WGS sequence"/>
</dbReference>
<dbReference type="InterPro" id="IPR027417">
    <property type="entry name" value="P-loop_NTPase"/>
</dbReference>
<comment type="caution">
    <text evidence="5">The sequence shown here is derived from an EMBL/GenBank/DDBJ whole genome shotgun (WGS) entry which is preliminary data.</text>
</comment>
<dbReference type="SUPFAM" id="SSF52540">
    <property type="entry name" value="P-loop containing nucleoside triphosphate hydrolases"/>
    <property type="match status" value="1"/>
</dbReference>
<dbReference type="GO" id="GO:0005886">
    <property type="term" value="C:plasma membrane"/>
    <property type="evidence" value="ECO:0007669"/>
    <property type="project" value="TreeGrafter"/>
</dbReference>
<dbReference type="OrthoDB" id="4350300at2"/>
<dbReference type="CDD" id="cd03219">
    <property type="entry name" value="ABC_Mj1267_LivG_branched"/>
    <property type="match status" value="1"/>
</dbReference>
<gene>
    <name evidence="5" type="ORF">ETD96_02450</name>
</gene>
<keyword evidence="1" id="KW-0813">Transport</keyword>
<dbReference type="Pfam" id="PF00005">
    <property type="entry name" value="ABC_tran"/>
    <property type="match status" value="1"/>
</dbReference>
<feature type="domain" description="ABC transporter" evidence="4">
    <location>
        <begin position="10"/>
        <end position="258"/>
    </location>
</feature>
<evidence type="ECO:0000256" key="2">
    <source>
        <dbReference type="ARBA" id="ARBA00022741"/>
    </source>
</evidence>
<evidence type="ECO:0000313" key="5">
    <source>
        <dbReference type="EMBL" id="TMR42079.1"/>
    </source>
</evidence>
<evidence type="ECO:0000256" key="3">
    <source>
        <dbReference type="ARBA" id="ARBA00022840"/>
    </source>
</evidence>
<evidence type="ECO:0000313" key="6">
    <source>
        <dbReference type="Proteomes" id="UP000305238"/>
    </source>
</evidence>
<dbReference type="InterPro" id="IPR032823">
    <property type="entry name" value="BCA_ABC_TP_C"/>
</dbReference>
<keyword evidence="3 5" id="KW-0067">ATP-binding</keyword>
<evidence type="ECO:0000259" key="4">
    <source>
        <dbReference type="PROSITE" id="PS50893"/>
    </source>
</evidence>
<name>A0A5S4HAS6_9ACTN</name>
<dbReference type="InterPro" id="IPR051120">
    <property type="entry name" value="ABC_AA/LPS_Transport"/>
</dbReference>
<dbReference type="PANTHER" id="PTHR45772">
    <property type="entry name" value="CONSERVED COMPONENT OF ABC TRANSPORTER FOR NATURAL AMINO ACIDS-RELATED"/>
    <property type="match status" value="1"/>
</dbReference>
<dbReference type="Gene3D" id="3.40.50.300">
    <property type="entry name" value="P-loop containing nucleotide triphosphate hydrolases"/>
    <property type="match status" value="1"/>
</dbReference>
<dbReference type="PROSITE" id="PS50893">
    <property type="entry name" value="ABC_TRANSPORTER_2"/>
    <property type="match status" value="1"/>
</dbReference>
<reference evidence="5 6" key="1">
    <citation type="submission" date="2019-05" db="EMBL/GenBank/DDBJ databases">
        <title>Draft genome sequence of Actinomadura geliboluensis A8036.</title>
        <authorList>
            <person name="Saricaoglu S."/>
            <person name="Isik K."/>
        </authorList>
    </citation>
    <scope>NUCLEOTIDE SEQUENCE [LARGE SCALE GENOMIC DNA]</scope>
    <source>
        <strain evidence="5 6">A8036</strain>
    </source>
</reference>
<proteinExistence type="predicted"/>
<dbReference type="FunFam" id="3.40.50.300:FF:000421">
    <property type="entry name" value="Branched-chain amino acid ABC transporter ATP-binding protein"/>
    <property type="match status" value="1"/>
</dbReference>
<dbReference type="GO" id="GO:0005524">
    <property type="term" value="F:ATP binding"/>
    <property type="evidence" value="ECO:0007669"/>
    <property type="project" value="UniProtKB-KW"/>
</dbReference>
<keyword evidence="6" id="KW-1185">Reference proteome</keyword>
<dbReference type="RefSeq" id="WP_138633300.1">
    <property type="nucleotide sequence ID" value="NZ_JASWDG010000082.1"/>
</dbReference>